<accession>A0A0D7AXV2</accession>
<dbReference type="EMBL" id="KN880756">
    <property type="protein sequence ID" value="KIY62699.1"/>
    <property type="molecule type" value="Genomic_DNA"/>
</dbReference>
<organism evidence="1 2">
    <name type="scientific">Cylindrobasidium torrendii FP15055 ss-10</name>
    <dbReference type="NCBI Taxonomy" id="1314674"/>
    <lineage>
        <taxon>Eukaryota</taxon>
        <taxon>Fungi</taxon>
        <taxon>Dikarya</taxon>
        <taxon>Basidiomycota</taxon>
        <taxon>Agaricomycotina</taxon>
        <taxon>Agaricomycetes</taxon>
        <taxon>Agaricomycetidae</taxon>
        <taxon>Agaricales</taxon>
        <taxon>Marasmiineae</taxon>
        <taxon>Physalacriaceae</taxon>
        <taxon>Cylindrobasidium</taxon>
    </lineage>
</organism>
<dbReference type="AlphaFoldDB" id="A0A0D7AXV2"/>
<name>A0A0D7AXV2_9AGAR</name>
<gene>
    <name evidence="1" type="ORF">CYLTODRAFT_414544</name>
</gene>
<evidence type="ECO:0000313" key="1">
    <source>
        <dbReference type="EMBL" id="KIY62699.1"/>
    </source>
</evidence>
<sequence length="169" mass="19308">MSTLTSYEKRLQRFLGFYEDLEASPNAEALLTSDVATHEVLAADKVLYRAITKVLLLVLRARETTDTPMEVLDDLDSRRKRLAAVLDIVAGHYYHFVLKDRITPLLQPMARSTADKDKQAVSQIKNKYVDSMKVYLAAFIDRKINASGEDDFWLNVRLQANDLSTWLNN</sequence>
<reference evidence="1 2" key="1">
    <citation type="journal article" date="2015" name="Fungal Genet. Biol.">
        <title>Evolution of novel wood decay mechanisms in Agaricales revealed by the genome sequences of Fistulina hepatica and Cylindrobasidium torrendii.</title>
        <authorList>
            <person name="Floudas D."/>
            <person name="Held B.W."/>
            <person name="Riley R."/>
            <person name="Nagy L.G."/>
            <person name="Koehler G."/>
            <person name="Ransdell A.S."/>
            <person name="Younus H."/>
            <person name="Chow J."/>
            <person name="Chiniquy J."/>
            <person name="Lipzen A."/>
            <person name="Tritt A."/>
            <person name="Sun H."/>
            <person name="Haridas S."/>
            <person name="LaButti K."/>
            <person name="Ohm R.A."/>
            <person name="Kues U."/>
            <person name="Blanchette R.A."/>
            <person name="Grigoriev I.V."/>
            <person name="Minto R.E."/>
            <person name="Hibbett D.S."/>
        </authorList>
    </citation>
    <scope>NUCLEOTIDE SEQUENCE [LARGE SCALE GENOMIC DNA]</scope>
    <source>
        <strain evidence="1 2">FP15055 ss-10</strain>
    </source>
</reference>
<proteinExistence type="predicted"/>
<protein>
    <submittedName>
        <fullName evidence="1">Uncharacterized protein</fullName>
    </submittedName>
</protein>
<keyword evidence="2" id="KW-1185">Reference proteome</keyword>
<evidence type="ECO:0000313" key="2">
    <source>
        <dbReference type="Proteomes" id="UP000054007"/>
    </source>
</evidence>
<dbReference type="Proteomes" id="UP000054007">
    <property type="component" value="Unassembled WGS sequence"/>
</dbReference>